<dbReference type="RefSeq" id="WP_239678523.1">
    <property type="nucleotide sequence ID" value="NZ_CP070499.1"/>
</dbReference>
<dbReference type="AlphaFoldDB" id="A0A895YNN3"/>
<dbReference type="InterPro" id="IPR019951">
    <property type="entry name" value="F420_OxRdatse_Rv3520c_pred"/>
</dbReference>
<dbReference type="SUPFAM" id="SSF51679">
    <property type="entry name" value="Bacterial luciferase-like"/>
    <property type="match status" value="1"/>
</dbReference>
<protein>
    <submittedName>
        <fullName evidence="3">LLM class F420-dependent oxidoreductase</fullName>
    </submittedName>
</protein>
<dbReference type="EMBL" id="CP070499">
    <property type="protein sequence ID" value="QSB16316.1"/>
    <property type="molecule type" value="Genomic_DNA"/>
</dbReference>
<dbReference type="KEGG" id="nhy:JQS43_08510"/>
<name>A0A895YNN3_9ACTN</name>
<dbReference type="NCBIfam" id="TIGR03559">
    <property type="entry name" value="F420_Rv3520c"/>
    <property type="match status" value="1"/>
</dbReference>
<keyword evidence="1" id="KW-0560">Oxidoreductase</keyword>
<evidence type="ECO:0000259" key="2">
    <source>
        <dbReference type="Pfam" id="PF00296"/>
    </source>
</evidence>
<evidence type="ECO:0000256" key="1">
    <source>
        <dbReference type="ARBA" id="ARBA00023002"/>
    </source>
</evidence>
<evidence type="ECO:0000313" key="3">
    <source>
        <dbReference type="EMBL" id="QSB16316.1"/>
    </source>
</evidence>
<proteinExistence type="predicted"/>
<gene>
    <name evidence="3" type="ORF">JQS43_08510</name>
</gene>
<sequence>MKVTVSAGGHKVTDWADLSTLAVEAERLGADSLWTAETWAHDGATPLAYLAAKTSTLKLVSSVLQVGSRSPALLAMTAMTLHSMSGGRFILGLGTSGPQVMEGWHGVPFDRPVQRTREVVEICRRVFAGEPLRYDGQLYQLPLDAAHGGSGEGKVLSSDAPPTPELPIYLAALGPRNLRLTGELADGWIGTSFLPESAQVFLDPIRAGAQAAGRSLRDVDIMVGGQVWFTDDVELAAYELKLHAAFVLGGMGSSRHNFYHAAYCRQGWADDVQEVRRLWLAGDRDEAIERVPLELVLATNLVGSPTDVRERLRRYRDAGVTTFRASLRGQTVADRLDTLGQLLDLIREVDLPRRS</sequence>
<dbReference type="InterPro" id="IPR036661">
    <property type="entry name" value="Luciferase-like_sf"/>
</dbReference>
<feature type="domain" description="Luciferase-like" evidence="2">
    <location>
        <begin position="8"/>
        <end position="321"/>
    </location>
</feature>
<evidence type="ECO:0000313" key="4">
    <source>
        <dbReference type="Proteomes" id="UP000662857"/>
    </source>
</evidence>
<dbReference type="Pfam" id="PF00296">
    <property type="entry name" value="Bac_luciferase"/>
    <property type="match status" value="1"/>
</dbReference>
<dbReference type="GO" id="GO:0016705">
    <property type="term" value="F:oxidoreductase activity, acting on paired donors, with incorporation or reduction of molecular oxygen"/>
    <property type="evidence" value="ECO:0007669"/>
    <property type="project" value="InterPro"/>
</dbReference>
<dbReference type="PANTHER" id="PTHR43244:SF1">
    <property type="entry name" value="5,10-METHYLENETETRAHYDROMETHANOPTERIN REDUCTASE"/>
    <property type="match status" value="1"/>
</dbReference>
<dbReference type="PANTHER" id="PTHR43244">
    <property type="match status" value="1"/>
</dbReference>
<dbReference type="Proteomes" id="UP000662857">
    <property type="component" value="Chromosome"/>
</dbReference>
<dbReference type="CDD" id="cd01097">
    <property type="entry name" value="Tetrahydromethanopterin_reductase"/>
    <property type="match status" value="1"/>
</dbReference>
<dbReference type="InterPro" id="IPR050564">
    <property type="entry name" value="F420-G6PD/mer"/>
</dbReference>
<keyword evidence="4" id="KW-1185">Reference proteome</keyword>
<organism evidence="3 4">
    <name type="scientific">Natronosporangium hydrolyticum</name>
    <dbReference type="NCBI Taxonomy" id="2811111"/>
    <lineage>
        <taxon>Bacteria</taxon>
        <taxon>Bacillati</taxon>
        <taxon>Actinomycetota</taxon>
        <taxon>Actinomycetes</taxon>
        <taxon>Micromonosporales</taxon>
        <taxon>Micromonosporaceae</taxon>
        <taxon>Natronosporangium</taxon>
    </lineage>
</organism>
<dbReference type="Gene3D" id="3.20.20.30">
    <property type="entry name" value="Luciferase-like domain"/>
    <property type="match status" value="1"/>
</dbReference>
<reference evidence="3" key="1">
    <citation type="submission" date="2021-02" db="EMBL/GenBank/DDBJ databases">
        <title>Natrosporangium hydrolyticum gen. nov., sp. nov, a haloalkaliphilic actinobacterium from a soda solonchak soil.</title>
        <authorList>
            <person name="Sorokin D.Y."/>
            <person name="Khijniak T.V."/>
            <person name="Zakharycheva A.P."/>
            <person name="Boueva O.V."/>
            <person name="Ariskina E.V."/>
            <person name="Hahnke R.L."/>
            <person name="Bunk B."/>
            <person name="Sproer C."/>
            <person name="Schumann P."/>
            <person name="Evtushenko L.I."/>
            <person name="Kublanov I.V."/>
        </authorList>
    </citation>
    <scope>NUCLEOTIDE SEQUENCE</scope>
    <source>
        <strain evidence="3">DSM 106523</strain>
    </source>
</reference>
<dbReference type="InterPro" id="IPR011251">
    <property type="entry name" value="Luciferase-like_dom"/>
</dbReference>
<accession>A0A895YNN3</accession>